<evidence type="ECO:0000313" key="2">
    <source>
        <dbReference type="EMBL" id="SHG36453.1"/>
    </source>
</evidence>
<dbReference type="OrthoDB" id="9179511at2"/>
<dbReference type="AlphaFoldDB" id="A0A1M5J8W7"/>
<keyword evidence="2" id="KW-0645">Protease</keyword>
<dbReference type="RefSeq" id="WP_073321716.1">
    <property type="nucleotide sequence ID" value="NZ_FQWD01000003.1"/>
</dbReference>
<dbReference type="GO" id="GO:0006508">
    <property type="term" value="P:proteolysis"/>
    <property type="evidence" value="ECO:0007669"/>
    <property type="project" value="UniProtKB-KW"/>
</dbReference>
<proteinExistence type="predicted"/>
<feature type="signal peptide" evidence="1">
    <location>
        <begin position="1"/>
        <end position="23"/>
    </location>
</feature>
<reference evidence="3" key="1">
    <citation type="submission" date="2016-11" db="EMBL/GenBank/DDBJ databases">
        <authorList>
            <person name="Varghese N."/>
            <person name="Submissions S."/>
        </authorList>
    </citation>
    <scope>NUCLEOTIDE SEQUENCE [LARGE SCALE GENOMIC DNA]</scope>
    <source>
        <strain evidence="3">CGMCC 1.8995</strain>
    </source>
</reference>
<evidence type="ECO:0000313" key="3">
    <source>
        <dbReference type="Proteomes" id="UP000184520"/>
    </source>
</evidence>
<dbReference type="SUPFAM" id="SSF50630">
    <property type="entry name" value="Acid proteases"/>
    <property type="match status" value="1"/>
</dbReference>
<evidence type="ECO:0000256" key="1">
    <source>
        <dbReference type="SAM" id="SignalP"/>
    </source>
</evidence>
<dbReference type="Proteomes" id="UP000184520">
    <property type="component" value="Unassembled WGS sequence"/>
</dbReference>
<keyword evidence="3" id="KW-1185">Reference proteome</keyword>
<feature type="chain" id="PRO_5012522295" evidence="1">
    <location>
        <begin position="24"/>
        <end position="163"/>
    </location>
</feature>
<keyword evidence="1" id="KW-0732">Signal</keyword>
<dbReference type="InterPro" id="IPR021109">
    <property type="entry name" value="Peptidase_aspartic_dom_sf"/>
</dbReference>
<name>A0A1M5J8W7_9ALTE</name>
<protein>
    <submittedName>
        <fullName evidence="2">Aspartyl protease</fullName>
    </submittedName>
</protein>
<sequence>MKSKLSVFTTLLLIYCVFNTAYAEQFALQQSEGGTLYLRIHTRAVDDAQFLLDTGSSLTLLTPDTFKKLSANEPATEAGYVNARLANGQIKKIKTYRLTAFALSDACAFEDVQVAVMPRANNILGMGLLSKAGSLNISLLPPTLTLEKCDQMHTASTAPLSTH</sequence>
<gene>
    <name evidence="2" type="ORF">SAMN05216361_1974</name>
</gene>
<dbReference type="Gene3D" id="2.40.70.10">
    <property type="entry name" value="Acid Proteases"/>
    <property type="match status" value="1"/>
</dbReference>
<keyword evidence="2" id="KW-0378">Hydrolase</keyword>
<dbReference type="PROSITE" id="PS00141">
    <property type="entry name" value="ASP_PROTEASE"/>
    <property type="match status" value="1"/>
</dbReference>
<dbReference type="InterPro" id="IPR001969">
    <property type="entry name" value="Aspartic_peptidase_AS"/>
</dbReference>
<dbReference type="EMBL" id="FQWD01000003">
    <property type="protein sequence ID" value="SHG36453.1"/>
    <property type="molecule type" value="Genomic_DNA"/>
</dbReference>
<organism evidence="2 3">
    <name type="scientific">Marisediminitalea aggregata</name>
    <dbReference type="NCBI Taxonomy" id="634436"/>
    <lineage>
        <taxon>Bacteria</taxon>
        <taxon>Pseudomonadati</taxon>
        <taxon>Pseudomonadota</taxon>
        <taxon>Gammaproteobacteria</taxon>
        <taxon>Alteromonadales</taxon>
        <taxon>Alteromonadaceae</taxon>
        <taxon>Marisediminitalea</taxon>
    </lineage>
</organism>
<dbReference type="Pfam" id="PF13650">
    <property type="entry name" value="Asp_protease_2"/>
    <property type="match status" value="1"/>
</dbReference>
<accession>A0A1M5J8W7</accession>
<dbReference type="GO" id="GO:0004190">
    <property type="term" value="F:aspartic-type endopeptidase activity"/>
    <property type="evidence" value="ECO:0007669"/>
    <property type="project" value="InterPro"/>
</dbReference>